<dbReference type="InterPro" id="IPR027806">
    <property type="entry name" value="HARBI1_dom"/>
</dbReference>
<evidence type="ECO:0000256" key="6">
    <source>
        <dbReference type="ARBA" id="ARBA00022801"/>
    </source>
</evidence>
<reference evidence="11" key="1">
    <citation type="submission" date="2021-05" db="EMBL/GenBank/DDBJ databases">
        <authorList>
            <person name="Alioto T."/>
            <person name="Alioto T."/>
            <person name="Gomez Garrido J."/>
        </authorList>
    </citation>
    <scope>NUCLEOTIDE SEQUENCE</scope>
</reference>
<keyword evidence="5" id="KW-0479">Metal-binding</keyword>
<dbReference type="AlphaFoldDB" id="A0A8D8LDE2"/>
<evidence type="ECO:0000256" key="1">
    <source>
        <dbReference type="ARBA" id="ARBA00001968"/>
    </source>
</evidence>
<dbReference type="GO" id="GO:0046872">
    <property type="term" value="F:metal ion binding"/>
    <property type="evidence" value="ECO:0007669"/>
    <property type="project" value="UniProtKB-KW"/>
</dbReference>
<dbReference type="GO" id="GO:0016787">
    <property type="term" value="F:hydrolase activity"/>
    <property type="evidence" value="ECO:0007669"/>
    <property type="project" value="UniProtKB-KW"/>
</dbReference>
<organism evidence="11">
    <name type="scientific">Culex pipiens</name>
    <name type="common">House mosquito</name>
    <dbReference type="NCBI Taxonomy" id="7175"/>
    <lineage>
        <taxon>Eukaryota</taxon>
        <taxon>Metazoa</taxon>
        <taxon>Ecdysozoa</taxon>
        <taxon>Arthropoda</taxon>
        <taxon>Hexapoda</taxon>
        <taxon>Insecta</taxon>
        <taxon>Pterygota</taxon>
        <taxon>Neoptera</taxon>
        <taxon>Endopterygota</taxon>
        <taxon>Diptera</taxon>
        <taxon>Nematocera</taxon>
        <taxon>Culicoidea</taxon>
        <taxon>Culicidae</taxon>
        <taxon>Culicinae</taxon>
        <taxon>Culicini</taxon>
        <taxon>Culex</taxon>
        <taxon>Culex</taxon>
    </lineage>
</organism>
<comment type="similarity">
    <text evidence="3">Belongs to the HARBI1 family.</text>
</comment>
<feature type="region of interest" description="Disordered" evidence="8">
    <location>
        <begin position="360"/>
        <end position="385"/>
    </location>
</feature>
<evidence type="ECO:0000256" key="3">
    <source>
        <dbReference type="ARBA" id="ARBA00006958"/>
    </source>
</evidence>
<name>A0A8D8LDE2_CULPI</name>
<dbReference type="GO" id="GO:0005634">
    <property type="term" value="C:nucleus"/>
    <property type="evidence" value="ECO:0007669"/>
    <property type="project" value="UniProtKB-SubCell"/>
</dbReference>
<dbReference type="Pfam" id="PF13359">
    <property type="entry name" value="DDE_Tnp_4"/>
    <property type="match status" value="1"/>
</dbReference>
<evidence type="ECO:0000313" key="11">
    <source>
        <dbReference type="EMBL" id="CAG6604563.1"/>
    </source>
</evidence>
<keyword evidence="7" id="KW-0539">Nucleus</keyword>
<evidence type="ECO:0000256" key="9">
    <source>
        <dbReference type="SAM" id="SignalP"/>
    </source>
</evidence>
<feature type="chain" id="PRO_5033955760" evidence="9">
    <location>
        <begin position="20"/>
        <end position="417"/>
    </location>
</feature>
<dbReference type="EMBL" id="HBUE01353486">
    <property type="protein sequence ID" value="CAG6604563.1"/>
    <property type="molecule type" value="Transcribed_RNA"/>
</dbReference>
<dbReference type="EMBL" id="HBUE01246361">
    <property type="protein sequence ID" value="CAG6552254.1"/>
    <property type="molecule type" value="Transcribed_RNA"/>
</dbReference>
<evidence type="ECO:0000256" key="7">
    <source>
        <dbReference type="ARBA" id="ARBA00023242"/>
    </source>
</evidence>
<comment type="subcellular location">
    <subcellularLocation>
        <location evidence="2">Nucleus</location>
    </subcellularLocation>
</comment>
<proteinExistence type="inferred from homology"/>
<feature type="domain" description="DDE Tnp4" evidence="10">
    <location>
        <begin position="187"/>
        <end position="350"/>
    </location>
</feature>
<keyword evidence="4" id="KW-0540">Nuclease</keyword>
<evidence type="ECO:0000259" key="10">
    <source>
        <dbReference type="Pfam" id="PF13359"/>
    </source>
</evidence>
<evidence type="ECO:0000256" key="2">
    <source>
        <dbReference type="ARBA" id="ARBA00004123"/>
    </source>
</evidence>
<dbReference type="GO" id="GO:0004518">
    <property type="term" value="F:nuclease activity"/>
    <property type="evidence" value="ECO:0007669"/>
    <property type="project" value="UniProtKB-KW"/>
</dbReference>
<evidence type="ECO:0000256" key="4">
    <source>
        <dbReference type="ARBA" id="ARBA00022722"/>
    </source>
</evidence>
<accession>A0A8D8LDE2</accession>
<evidence type="ECO:0000256" key="8">
    <source>
        <dbReference type="SAM" id="MobiDB-lite"/>
    </source>
</evidence>
<keyword evidence="6" id="KW-0378">Hydrolase</keyword>
<sequence length="417" mass="48073">MLDATEVLLAFLLLGGVAAFLTKKSKSKRKSLRRKLFTRRRYARKSCWIRNTWRLRQTHGLYGKVLRTMPTDPKMFESYFRMSYDQFQLLLSMVKPHLTKESHRALNPGIRLAITLRYLASGMSQKDVALNFLVGFTTASNVIRETLGVLWHVLSPKYLPEPDTDMWLKTARLNMDRYQVPLCCGFVDGKHVKCRNLPHHGTQLFNYKKEYSLVLLAVCDANCKILAVDIGQYGSISDGGTLKNSEFGKKLFSGTLGMPGTTFLPDTQIPFEYYFIGDEAFPLHKHIQRPYGGKFLSFEKRVYNARLSRGRSSIERCFGIMCATWRILLNRIDGNESTIEGIIQACVTLHKFLIVEKQKNSQTERSSKRNHKSYNSVTEKENKSKKQYNTARDALKVWFNVINVIPWINKKVRQGKM</sequence>
<dbReference type="PANTHER" id="PTHR22930">
    <property type="match status" value="1"/>
</dbReference>
<feature type="signal peptide" evidence="9">
    <location>
        <begin position="1"/>
        <end position="19"/>
    </location>
</feature>
<dbReference type="PANTHER" id="PTHR22930:SF269">
    <property type="entry name" value="NUCLEASE HARBI1-LIKE PROTEIN"/>
    <property type="match status" value="1"/>
</dbReference>
<comment type="cofactor">
    <cofactor evidence="1">
        <name>a divalent metal cation</name>
        <dbReference type="ChEBI" id="CHEBI:60240"/>
    </cofactor>
</comment>
<keyword evidence="9" id="KW-0732">Signal</keyword>
<protein>
    <submittedName>
        <fullName evidence="11">Nuclease HARBI1</fullName>
    </submittedName>
</protein>
<dbReference type="InterPro" id="IPR045249">
    <property type="entry name" value="HARBI1-like"/>
</dbReference>
<evidence type="ECO:0000256" key="5">
    <source>
        <dbReference type="ARBA" id="ARBA00022723"/>
    </source>
</evidence>